<dbReference type="SMART" id="SM00184">
    <property type="entry name" value="RING"/>
    <property type="match status" value="1"/>
</dbReference>
<proteinExistence type="inferred from homology"/>
<feature type="compositionally biased region" description="Acidic residues" evidence="11">
    <location>
        <begin position="363"/>
        <end position="372"/>
    </location>
</feature>
<evidence type="ECO:0000256" key="6">
    <source>
        <dbReference type="ARBA" id="ARBA00022806"/>
    </source>
</evidence>
<evidence type="ECO:0000256" key="3">
    <source>
        <dbReference type="ARBA" id="ARBA00022741"/>
    </source>
</evidence>
<dbReference type="InterPro" id="IPR001841">
    <property type="entry name" value="Znf_RING"/>
</dbReference>
<dbReference type="CDD" id="cd18793">
    <property type="entry name" value="SF2_C_SNF"/>
    <property type="match status" value="1"/>
</dbReference>
<dbReference type="PROSITE" id="PS00518">
    <property type="entry name" value="ZF_RING_1"/>
    <property type="match status" value="1"/>
</dbReference>
<dbReference type="InterPro" id="IPR000330">
    <property type="entry name" value="SNF2_N"/>
</dbReference>
<evidence type="ECO:0000256" key="1">
    <source>
        <dbReference type="ARBA" id="ARBA00007025"/>
    </source>
</evidence>
<dbReference type="PROSITE" id="PS50089">
    <property type="entry name" value="ZF_RING_2"/>
    <property type="match status" value="1"/>
</dbReference>
<sequence>MKLTRFLPDSRIILDEAQNIRNRNTKTSRAVSHLDGLYRWALTGTPVTNSLADLYPLFRFLQLKPWYKWKDYREHVIIYEKREPDIAGRKAQAILRSCMLRRKKDSKLYDALVLAVSGEADPVFTFRSDGKELITLPPKEIKLHQIEFSPEEREIYDFIEKKAQTRFNKFLKAGTVMKNYSHVLAMLLRLRQVCLHPALVADAQATLQRQEQNKYELKDELERAKTTVGGEFVRKAKKIRLEAAVERCKAEKDGDEARADECSVCLEIMQANEGGGVITRCLHSFCRTCIEDTIKQPMVEDAGDENTAKCTADQRPCPICRQPVGLDDLYMLEAFEPTDEELSDEMDVATDVDHTLGGFIVEDGEASDDDDAPVFKKKTPKQPSRAIIQDLEEEDADAQTEAEVKKDKGKGKAKEDSHTMTDVGWMKEQEPSTKMIWMFAELERIFKEHPDDKVLIISSFTTALGMVADLLDSKGIRHCRYQGDMSNSDREQALRILRKSKKCKVMLPLPTNCRRCRYSVSEVWRRRVDLDEGQPCDQPRCVSAISNMRRVRAYPPLVLKDLAWSNAVEEQAFGRVHRIGQENDRLTIANTVEQRMFDLQVKKQGLADASLGEGKAQKLGKLTVQDLAMLFGIKPKAGGRWA</sequence>
<feature type="compositionally biased region" description="Basic and acidic residues" evidence="11">
    <location>
        <begin position="402"/>
        <end position="419"/>
    </location>
</feature>
<evidence type="ECO:0000256" key="7">
    <source>
        <dbReference type="ARBA" id="ARBA00022833"/>
    </source>
</evidence>
<accession>A0A0D6EG41</accession>
<name>A0A0D6EG41_SPOSA</name>
<keyword evidence="14" id="KW-1185">Reference proteome</keyword>
<dbReference type="Pfam" id="PF00176">
    <property type="entry name" value="SNF2-rel_dom"/>
    <property type="match status" value="1"/>
</dbReference>
<dbReference type="InterPro" id="IPR017907">
    <property type="entry name" value="Znf_RING_CS"/>
</dbReference>
<dbReference type="InterPro" id="IPR038718">
    <property type="entry name" value="SNF2-like_sf"/>
</dbReference>
<dbReference type="GO" id="GO:0000724">
    <property type="term" value="P:double-strand break repair via homologous recombination"/>
    <property type="evidence" value="ECO:0007669"/>
    <property type="project" value="TreeGrafter"/>
</dbReference>
<dbReference type="InterPro" id="IPR018957">
    <property type="entry name" value="Znf_C3HC4_RING-type"/>
</dbReference>
<protein>
    <submittedName>
        <fullName evidence="13">SPOSA6832_00205-mRNA-1:cds</fullName>
    </submittedName>
</protein>
<reference evidence="14" key="1">
    <citation type="submission" date="2015-02" db="EMBL/GenBank/DDBJ databases">
        <authorList>
            <person name="Gon?alves P."/>
        </authorList>
    </citation>
    <scope>NUCLEOTIDE SEQUENCE [LARGE SCALE GENOMIC DNA]</scope>
</reference>
<dbReference type="GO" id="GO:0005524">
    <property type="term" value="F:ATP binding"/>
    <property type="evidence" value="ECO:0007669"/>
    <property type="project" value="UniProtKB-KW"/>
</dbReference>
<keyword evidence="7" id="KW-0862">Zinc</keyword>
<dbReference type="PANTHER" id="PTHR45626">
    <property type="entry name" value="TRANSCRIPTION TERMINATION FACTOR 2-RELATED"/>
    <property type="match status" value="1"/>
</dbReference>
<evidence type="ECO:0000313" key="13">
    <source>
        <dbReference type="EMBL" id="CEQ38733.1"/>
    </source>
</evidence>
<evidence type="ECO:0000256" key="5">
    <source>
        <dbReference type="ARBA" id="ARBA00022801"/>
    </source>
</evidence>
<evidence type="ECO:0000256" key="9">
    <source>
        <dbReference type="PROSITE-ProRule" id="PRU00175"/>
    </source>
</evidence>
<dbReference type="Gene3D" id="3.40.50.300">
    <property type="entry name" value="P-loop containing nucleotide triphosphate hydrolases"/>
    <property type="match status" value="3"/>
</dbReference>
<dbReference type="GO" id="GO:0005737">
    <property type="term" value="C:cytoplasm"/>
    <property type="evidence" value="ECO:0007669"/>
    <property type="project" value="TreeGrafter"/>
</dbReference>
<evidence type="ECO:0000313" key="14">
    <source>
        <dbReference type="Proteomes" id="UP000243876"/>
    </source>
</evidence>
<keyword evidence="5" id="KW-0378">Hydrolase</keyword>
<dbReference type="InterPro" id="IPR049730">
    <property type="entry name" value="SNF2/RAD54-like_C"/>
</dbReference>
<dbReference type="GO" id="GO:0016787">
    <property type="term" value="F:hydrolase activity"/>
    <property type="evidence" value="ECO:0007669"/>
    <property type="project" value="UniProtKB-KW"/>
</dbReference>
<dbReference type="InterPro" id="IPR050628">
    <property type="entry name" value="SNF2_RAD54_helicase_TF"/>
</dbReference>
<keyword evidence="4 9" id="KW-0863">Zinc-finger</keyword>
<evidence type="ECO:0000256" key="4">
    <source>
        <dbReference type="ARBA" id="ARBA00022771"/>
    </source>
</evidence>
<keyword evidence="8" id="KW-0067">ATP-binding</keyword>
<evidence type="ECO:0000256" key="10">
    <source>
        <dbReference type="SAM" id="Coils"/>
    </source>
</evidence>
<gene>
    <name evidence="13" type="primary">SPOSA6832_00205</name>
</gene>
<organism evidence="13 14">
    <name type="scientific">Sporidiobolus salmonicolor</name>
    <name type="common">Yeast-like fungus</name>
    <name type="synonym">Sporobolomyces salmonicolor</name>
    <dbReference type="NCBI Taxonomy" id="5005"/>
    <lineage>
        <taxon>Eukaryota</taxon>
        <taxon>Fungi</taxon>
        <taxon>Dikarya</taxon>
        <taxon>Basidiomycota</taxon>
        <taxon>Pucciniomycotina</taxon>
        <taxon>Microbotryomycetes</taxon>
        <taxon>Sporidiobolales</taxon>
        <taxon>Sporidiobolaceae</taxon>
        <taxon>Sporobolomyces</taxon>
    </lineage>
</organism>
<keyword evidence="6" id="KW-0347">Helicase</keyword>
<dbReference type="SUPFAM" id="SSF57850">
    <property type="entry name" value="RING/U-box"/>
    <property type="match status" value="1"/>
</dbReference>
<dbReference type="Gene3D" id="3.30.40.10">
    <property type="entry name" value="Zinc/RING finger domain, C3HC4 (zinc finger)"/>
    <property type="match status" value="1"/>
</dbReference>
<evidence type="ECO:0000256" key="8">
    <source>
        <dbReference type="ARBA" id="ARBA00022840"/>
    </source>
</evidence>
<evidence type="ECO:0000259" key="12">
    <source>
        <dbReference type="PROSITE" id="PS50089"/>
    </source>
</evidence>
<dbReference type="EMBL" id="CENE01000001">
    <property type="protein sequence ID" value="CEQ38733.1"/>
    <property type="molecule type" value="Genomic_DNA"/>
</dbReference>
<dbReference type="GO" id="GO:0005634">
    <property type="term" value="C:nucleus"/>
    <property type="evidence" value="ECO:0007669"/>
    <property type="project" value="TreeGrafter"/>
</dbReference>
<keyword evidence="10" id="KW-0175">Coiled coil</keyword>
<dbReference type="Proteomes" id="UP000243876">
    <property type="component" value="Unassembled WGS sequence"/>
</dbReference>
<feature type="region of interest" description="Disordered" evidence="11">
    <location>
        <begin position="363"/>
        <end position="419"/>
    </location>
</feature>
<keyword evidence="2" id="KW-0479">Metal-binding</keyword>
<dbReference type="GO" id="GO:0004386">
    <property type="term" value="F:helicase activity"/>
    <property type="evidence" value="ECO:0007669"/>
    <property type="project" value="UniProtKB-KW"/>
</dbReference>
<feature type="domain" description="RING-type" evidence="12">
    <location>
        <begin position="262"/>
        <end position="321"/>
    </location>
</feature>
<dbReference type="AlphaFoldDB" id="A0A0D6EG41"/>
<dbReference type="GO" id="GO:0008094">
    <property type="term" value="F:ATP-dependent activity, acting on DNA"/>
    <property type="evidence" value="ECO:0007669"/>
    <property type="project" value="TreeGrafter"/>
</dbReference>
<dbReference type="Pfam" id="PF00097">
    <property type="entry name" value="zf-C3HC4"/>
    <property type="match status" value="1"/>
</dbReference>
<keyword evidence="3" id="KW-0547">Nucleotide-binding</keyword>
<dbReference type="SUPFAM" id="SSF52540">
    <property type="entry name" value="P-loop containing nucleoside triphosphate hydrolases"/>
    <property type="match status" value="3"/>
</dbReference>
<feature type="coiled-coil region" evidence="10">
    <location>
        <begin position="200"/>
        <end position="227"/>
    </location>
</feature>
<dbReference type="InterPro" id="IPR027417">
    <property type="entry name" value="P-loop_NTPase"/>
</dbReference>
<evidence type="ECO:0000256" key="2">
    <source>
        <dbReference type="ARBA" id="ARBA00022723"/>
    </source>
</evidence>
<comment type="similarity">
    <text evidence="1">Belongs to the SNF2/RAD54 helicase family.</text>
</comment>
<dbReference type="Pfam" id="PF00271">
    <property type="entry name" value="Helicase_C"/>
    <property type="match status" value="1"/>
</dbReference>
<dbReference type="InterPro" id="IPR013083">
    <property type="entry name" value="Znf_RING/FYVE/PHD"/>
</dbReference>
<dbReference type="InterPro" id="IPR001650">
    <property type="entry name" value="Helicase_C-like"/>
</dbReference>
<evidence type="ECO:0000256" key="11">
    <source>
        <dbReference type="SAM" id="MobiDB-lite"/>
    </source>
</evidence>
<dbReference type="OrthoDB" id="423559at2759"/>
<dbReference type="GO" id="GO:0008270">
    <property type="term" value="F:zinc ion binding"/>
    <property type="evidence" value="ECO:0007669"/>
    <property type="project" value="UniProtKB-KW"/>
</dbReference>
<dbReference type="Gene3D" id="3.40.50.10810">
    <property type="entry name" value="Tandem AAA-ATPase domain"/>
    <property type="match status" value="1"/>
</dbReference>
<feature type="compositionally biased region" description="Acidic residues" evidence="11">
    <location>
        <begin position="390"/>
        <end position="400"/>
    </location>
</feature>